<dbReference type="PROSITE" id="PS00626">
    <property type="entry name" value="RCC1_2"/>
    <property type="match status" value="1"/>
</dbReference>
<dbReference type="SUPFAM" id="SSF50985">
    <property type="entry name" value="RCC1/BLIP-II"/>
    <property type="match status" value="1"/>
</dbReference>
<dbReference type="OrthoDB" id="5370059at2759"/>
<protein>
    <submittedName>
        <fullName evidence="3">Uncharacterized protein</fullName>
    </submittedName>
</protein>
<evidence type="ECO:0000256" key="1">
    <source>
        <dbReference type="ARBA" id="ARBA00022737"/>
    </source>
</evidence>
<reference evidence="3 4" key="1">
    <citation type="submission" date="2012-05" db="EMBL/GenBank/DDBJ databases">
        <title>Recombination and specialization in a pathogen metapopulation.</title>
        <authorList>
            <person name="Gardiner A."/>
            <person name="Kemen E."/>
            <person name="Schultz-Larsen T."/>
            <person name="MacLean D."/>
            <person name="Van Oosterhout C."/>
            <person name="Jones J.D.G."/>
        </authorList>
    </citation>
    <scope>NUCLEOTIDE SEQUENCE [LARGE SCALE GENOMIC DNA]</scope>
    <source>
        <strain evidence="3 4">Ac Nc2</strain>
    </source>
</reference>
<dbReference type="PANTHER" id="PTHR22872:SF10">
    <property type="entry name" value="ULTRAVIOLET-B RECEPTOR UVR8"/>
    <property type="match status" value="1"/>
</dbReference>
<dbReference type="InParanoid" id="A0A024FWT2"/>
<dbReference type="Proteomes" id="UP000053237">
    <property type="component" value="Unassembled WGS sequence"/>
</dbReference>
<evidence type="ECO:0000256" key="2">
    <source>
        <dbReference type="PROSITE-ProRule" id="PRU00235"/>
    </source>
</evidence>
<dbReference type="PROSITE" id="PS50012">
    <property type="entry name" value="RCC1_3"/>
    <property type="match status" value="1"/>
</dbReference>
<organism evidence="3 4">
    <name type="scientific">Albugo candida</name>
    <dbReference type="NCBI Taxonomy" id="65357"/>
    <lineage>
        <taxon>Eukaryota</taxon>
        <taxon>Sar</taxon>
        <taxon>Stramenopiles</taxon>
        <taxon>Oomycota</taxon>
        <taxon>Peronosporomycetes</taxon>
        <taxon>Albuginales</taxon>
        <taxon>Albuginaceae</taxon>
        <taxon>Albugo</taxon>
    </lineage>
</organism>
<dbReference type="Gene3D" id="2.130.10.30">
    <property type="entry name" value="Regulator of chromosome condensation 1/beta-lactamase-inhibitor protein II"/>
    <property type="match status" value="1"/>
</dbReference>
<evidence type="ECO:0000313" key="4">
    <source>
        <dbReference type="Proteomes" id="UP000053237"/>
    </source>
</evidence>
<evidence type="ECO:0000313" key="3">
    <source>
        <dbReference type="EMBL" id="CCI11565.1"/>
    </source>
</evidence>
<dbReference type="EMBL" id="CAIX01001235">
    <property type="protein sequence ID" value="CCI11565.1"/>
    <property type="molecule type" value="Genomic_DNA"/>
</dbReference>
<keyword evidence="4" id="KW-1185">Reference proteome</keyword>
<dbReference type="PRINTS" id="PR00633">
    <property type="entry name" value="RCCNDNSATION"/>
</dbReference>
<dbReference type="AlphaFoldDB" id="A0A024FWT2"/>
<dbReference type="InterPro" id="IPR000408">
    <property type="entry name" value="Reg_chr_condens"/>
</dbReference>
<dbReference type="PANTHER" id="PTHR22872">
    <property type="entry name" value="BTK-BINDING PROTEIN-RELATED"/>
    <property type="match status" value="1"/>
</dbReference>
<dbReference type="Pfam" id="PF00415">
    <property type="entry name" value="RCC1"/>
    <property type="match status" value="1"/>
</dbReference>
<dbReference type="InterPro" id="IPR009091">
    <property type="entry name" value="RCC1/BLIP-II"/>
</dbReference>
<dbReference type="STRING" id="65357.A0A024FWT2"/>
<comment type="caution">
    <text evidence="3">The sequence shown here is derived from an EMBL/GenBank/DDBJ whole genome shotgun (WGS) entry which is preliminary data.</text>
</comment>
<keyword evidence="1" id="KW-0677">Repeat</keyword>
<proteinExistence type="predicted"/>
<dbReference type="InterPro" id="IPR051625">
    <property type="entry name" value="Signaling_Regulatory_Domain"/>
</dbReference>
<accession>A0A024FWT2</accession>
<feature type="repeat" description="RCC1" evidence="2">
    <location>
        <begin position="29"/>
        <end position="82"/>
    </location>
</feature>
<gene>
    <name evidence="3" type="ORF">BN9_131240</name>
</gene>
<sequence>MEANGVKELLTIKQISVGWHHCVCITLENKVLSWGKGSHGQLGIGLDDNVSTPTSVLLDSVEHTTISGVACGSEHTLLLTCEGNVYSCGWGEHGNLGQL</sequence>
<name>A0A024FWT2_9STRA</name>